<dbReference type="AlphaFoldDB" id="A0A9W9KA70"/>
<evidence type="ECO:0000313" key="3">
    <source>
        <dbReference type="Proteomes" id="UP001149074"/>
    </source>
</evidence>
<feature type="compositionally biased region" description="Basic residues" evidence="1">
    <location>
        <begin position="185"/>
        <end position="196"/>
    </location>
</feature>
<feature type="compositionally biased region" description="Polar residues" evidence="1">
    <location>
        <begin position="200"/>
        <end position="210"/>
    </location>
</feature>
<sequence>MDNTDLDPLGLNPNDAAPRTTEATRRARLAARQAARLAAGESTPEQDADAALLGPPRRPSEERESFIIYENPPETQGDPDYIPLGHTYVSMPFEDQENVFGESRLTRIISSNDADNYSEASTEIDFDREEQQGDPKTAALIIPPIPVGDTARPPTNTNKGRGLNSLPDDDIFGLPPLHVGLSRSRERRRRERRARMVRQPPSSSLDTLPQQGEEEGSSSDYEGYYSPFPYDLDVDQIQDRHSSVR</sequence>
<dbReference type="Proteomes" id="UP001149074">
    <property type="component" value="Unassembled WGS sequence"/>
</dbReference>
<comment type="caution">
    <text evidence="2">The sequence shown here is derived from an EMBL/GenBank/DDBJ whole genome shotgun (WGS) entry which is preliminary data.</text>
</comment>
<keyword evidence="3" id="KW-1185">Reference proteome</keyword>
<protein>
    <submittedName>
        <fullName evidence="2">Uncharacterized protein</fullName>
    </submittedName>
</protein>
<feature type="compositionally biased region" description="Low complexity" evidence="1">
    <location>
        <begin position="30"/>
        <end position="39"/>
    </location>
</feature>
<name>A0A9W9KA70_9EURO</name>
<reference evidence="2" key="2">
    <citation type="journal article" date="2023" name="IMA Fungus">
        <title>Comparative genomic study of the Penicillium genus elucidates a diverse pangenome and 15 lateral gene transfer events.</title>
        <authorList>
            <person name="Petersen C."/>
            <person name="Sorensen T."/>
            <person name="Nielsen M.R."/>
            <person name="Sondergaard T.E."/>
            <person name="Sorensen J.L."/>
            <person name="Fitzpatrick D.A."/>
            <person name="Frisvad J.C."/>
            <person name="Nielsen K.L."/>
        </authorList>
    </citation>
    <scope>NUCLEOTIDE SEQUENCE</scope>
    <source>
        <strain evidence="2">IBT 30761</strain>
    </source>
</reference>
<feature type="region of interest" description="Disordered" evidence="1">
    <location>
        <begin position="114"/>
        <end position="245"/>
    </location>
</feature>
<accession>A0A9W9KA70</accession>
<dbReference type="GeneID" id="81357174"/>
<gene>
    <name evidence="2" type="ORF">N7532_005701</name>
</gene>
<organism evidence="2 3">
    <name type="scientific">Penicillium argentinense</name>
    <dbReference type="NCBI Taxonomy" id="1131581"/>
    <lineage>
        <taxon>Eukaryota</taxon>
        <taxon>Fungi</taxon>
        <taxon>Dikarya</taxon>
        <taxon>Ascomycota</taxon>
        <taxon>Pezizomycotina</taxon>
        <taxon>Eurotiomycetes</taxon>
        <taxon>Eurotiomycetidae</taxon>
        <taxon>Eurotiales</taxon>
        <taxon>Aspergillaceae</taxon>
        <taxon>Penicillium</taxon>
    </lineage>
</organism>
<dbReference type="EMBL" id="JAPQKI010000005">
    <property type="protein sequence ID" value="KAJ5098700.1"/>
    <property type="molecule type" value="Genomic_DNA"/>
</dbReference>
<evidence type="ECO:0000256" key="1">
    <source>
        <dbReference type="SAM" id="MobiDB-lite"/>
    </source>
</evidence>
<evidence type="ECO:0000313" key="2">
    <source>
        <dbReference type="EMBL" id="KAJ5098700.1"/>
    </source>
</evidence>
<dbReference type="RefSeq" id="XP_056474354.1">
    <property type="nucleotide sequence ID" value="XM_056618195.1"/>
</dbReference>
<feature type="region of interest" description="Disordered" evidence="1">
    <location>
        <begin position="1"/>
        <end position="80"/>
    </location>
</feature>
<proteinExistence type="predicted"/>
<reference evidence="2" key="1">
    <citation type="submission" date="2022-11" db="EMBL/GenBank/DDBJ databases">
        <authorList>
            <person name="Petersen C."/>
        </authorList>
    </citation>
    <scope>NUCLEOTIDE SEQUENCE</scope>
    <source>
        <strain evidence="2">IBT 30761</strain>
    </source>
</reference>